<evidence type="ECO:0000313" key="3">
    <source>
        <dbReference type="Proteomes" id="UP000252107"/>
    </source>
</evidence>
<dbReference type="Proteomes" id="UP000252107">
    <property type="component" value="Unassembled WGS sequence"/>
</dbReference>
<gene>
    <name evidence="2" type="ORF">A6770_27720</name>
</gene>
<dbReference type="Pfam" id="PF13440">
    <property type="entry name" value="Polysacc_synt_3"/>
    <property type="match status" value="1"/>
</dbReference>
<accession>A0A367QN48</accession>
<keyword evidence="1" id="KW-0812">Transmembrane</keyword>
<keyword evidence="1" id="KW-1133">Transmembrane helix</keyword>
<dbReference type="EMBL" id="LXQD01000314">
    <property type="protein sequence ID" value="RCJ25525.1"/>
    <property type="molecule type" value="Genomic_DNA"/>
</dbReference>
<comment type="caution">
    <text evidence="2">The sequence shown here is derived from an EMBL/GenBank/DDBJ whole genome shotgun (WGS) entry which is preliminary data.</text>
</comment>
<feature type="transmembrane region" description="Helical" evidence="1">
    <location>
        <begin position="50"/>
        <end position="70"/>
    </location>
</feature>
<reference evidence="2" key="1">
    <citation type="submission" date="2016-04" db="EMBL/GenBank/DDBJ databases">
        <authorList>
            <person name="Tabuchi Yagui T.R."/>
        </authorList>
    </citation>
    <scope>NUCLEOTIDE SEQUENCE [LARGE SCALE GENOMIC DNA]</scope>
    <source>
        <strain evidence="2">NIES-26</strain>
    </source>
</reference>
<proteinExistence type="predicted"/>
<protein>
    <submittedName>
        <fullName evidence="2">Uncharacterized protein</fullName>
    </submittedName>
</protein>
<name>A0A367QN48_9NOSO</name>
<keyword evidence="3" id="KW-1185">Reference proteome</keyword>
<organism evidence="2 3">
    <name type="scientific">Nostoc minutum NIES-26</name>
    <dbReference type="NCBI Taxonomy" id="1844469"/>
    <lineage>
        <taxon>Bacteria</taxon>
        <taxon>Bacillati</taxon>
        <taxon>Cyanobacteriota</taxon>
        <taxon>Cyanophyceae</taxon>
        <taxon>Nostocales</taxon>
        <taxon>Nostocaceae</taxon>
        <taxon>Nostoc</taxon>
    </lineage>
</organism>
<sequence>MESPKQSSNFREKAVKRVFWSAIESWRCQTISFSVFWLVAGILGSERFRLIALLGLFVAFVGLIIERGFATAIVQGQKLKLEYFNTGFKANLILTVFQVTLSLACADWTKSALRDRQAINFLSVSA</sequence>
<keyword evidence="1" id="KW-0472">Membrane</keyword>
<evidence type="ECO:0000313" key="2">
    <source>
        <dbReference type="EMBL" id="RCJ25525.1"/>
    </source>
</evidence>
<evidence type="ECO:0000256" key="1">
    <source>
        <dbReference type="SAM" id="Phobius"/>
    </source>
</evidence>
<dbReference type="AlphaFoldDB" id="A0A367QN48"/>